<dbReference type="PROSITE" id="PS50157">
    <property type="entry name" value="ZINC_FINGER_C2H2_2"/>
    <property type="match status" value="3"/>
</dbReference>
<dbReference type="PROSITE" id="PS00028">
    <property type="entry name" value="ZINC_FINGER_C2H2_1"/>
    <property type="match status" value="3"/>
</dbReference>
<evidence type="ECO:0000313" key="10">
    <source>
        <dbReference type="Proteomes" id="UP000009192"/>
    </source>
</evidence>
<dbReference type="FunFam" id="3.30.160.60:FF:000502">
    <property type="entry name" value="Zinc finger protein 710"/>
    <property type="match status" value="1"/>
</dbReference>
<evidence type="ECO:0000256" key="6">
    <source>
        <dbReference type="ARBA" id="ARBA00023242"/>
    </source>
</evidence>
<dbReference type="Proteomes" id="UP000009192">
    <property type="component" value="Unassembled WGS sequence"/>
</dbReference>
<dbReference type="Gene3D" id="3.30.160.60">
    <property type="entry name" value="Classic Zinc Finger"/>
    <property type="match status" value="4"/>
</dbReference>
<feature type="domain" description="C2H2-type" evidence="8">
    <location>
        <begin position="103"/>
        <end position="130"/>
    </location>
</feature>
<organism evidence="9 10">
    <name type="scientific">Drosophila mojavensis</name>
    <name type="common">Fruit fly</name>
    <dbReference type="NCBI Taxonomy" id="7230"/>
    <lineage>
        <taxon>Eukaryota</taxon>
        <taxon>Metazoa</taxon>
        <taxon>Ecdysozoa</taxon>
        <taxon>Arthropoda</taxon>
        <taxon>Hexapoda</taxon>
        <taxon>Insecta</taxon>
        <taxon>Pterygota</taxon>
        <taxon>Neoptera</taxon>
        <taxon>Endopterygota</taxon>
        <taxon>Diptera</taxon>
        <taxon>Brachycera</taxon>
        <taxon>Muscomorpha</taxon>
        <taxon>Ephydroidea</taxon>
        <taxon>Drosophilidae</taxon>
        <taxon>Drosophila</taxon>
    </lineage>
</organism>
<keyword evidence="10" id="KW-1185">Reference proteome</keyword>
<keyword evidence="6" id="KW-0539">Nucleus</keyword>
<dbReference type="PANTHER" id="PTHR24394">
    <property type="entry name" value="ZINC FINGER PROTEIN"/>
    <property type="match status" value="1"/>
</dbReference>
<reference evidence="9 10" key="1">
    <citation type="journal article" date="2007" name="Nature">
        <title>Evolution of genes and genomes on the Drosophila phylogeny.</title>
        <authorList>
            <consortium name="Drosophila 12 Genomes Consortium"/>
            <person name="Clark A.G."/>
            <person name="Eisen M.B."/>
            <person name="Smith D.R."/>
            <person name="Bergman C.M."/>
            <person name="Oliver B."/>
            <person name="Markow T.A."/>
            <person name="Kaufman T.C."/>
            <person name="Kellis M."/>
            <person name="Gelbart W."/>
            <person name="Iyer V.N."/>
            <person name="Pollard D.A."/>
            <person name="Sackton T.B."/>
            <person name="Larracuente A.M."/>
            <person name="Singh N.D."/>
            <person name="Abad J.P."/>
            <person name="Abt D.N."/>
            <person name="Adryan B."/>
            <person name="Aguade M."/>
            <person name="Akashi H."/>
            <person name="Anderson W.W."/>
            <person name="Aquadro C.F."/>
            <person name="Ardell D.H."/>
            <person name="Arguello R."/>
            <person name="Artieri C.G."/>
            <person name="Barbash D.A."/>
            <person name="Barker D."/>
            <person name="Barsanti P."/>
            <person name="Batterham P."/>
            <person name="Batzoglou S."/>
            <person name="Begun D."/>
            <person name="Bhutkar A."/>
            <person name="Blanco E."/>
            <person name="Bosak S.A."/>
            <person name="Bradley R.K."/>
            <person name="Brand A.D."/>
            <person name="Brent M.R."/>
            <person name="Brooks A.N."/>
            <person name="Brown R.H."/>
            <person name="Butlin R.K."/>
            <person name="Caggese C."/>
            <person name="Calvi B.R."/>
            <person name="Bernardo de Carvalho A."/>
            <person name="Caspi A."/>
            <person name="Castrezana S."/>
            <person name="Celniker S.E."/>
            <person name="Chang J.L."/>
            <person name="Chapple C."/>
            <person name="Chatterji S."/>
            <person name="Chinwalla A."/>
            <person name="Civetta A."/>
            <person name="Clifton S.W."/>
            <person name="Comeron J.M."/>
            <person name="Costello J.C."/>
            <person name="Coyne J.A."/>
            <person name="Daub J."/>
            <person name="David R.G."/>
            <person name="Delcher A.L."/>
            <person name="Delehaunty K."/>
            <person name="Do C.B."/>
            <person name="Ebling H."/>
            <person name="Edwards K."/>
            <person name="Eickbush T."/>
            <person name="Evans J.D."/>
            <person name="Filipski A."/>
            <person name="Findeiss S."/>
            <person name="Freyhult E."/>
            <person name="Fulton L."/>
            <person name="Fulton R."/>
            <person name="Garcia A.C."/>
            <person name="Gardiner A."/>
            <person name="Garfield D.A."/>
            <person name="Garvin B.E."/>
            <person name="Gibson G."/>
            <person name="Gilbert D."/>
            <person name="Gnerre S."/>
            <person name="Godfrey J."/>
            <person name="Good R."/>
            <person name="Gotea V."/>
            <person name="Gravely B."/>
            <person name="Greenberg A.J."/>
            <person name="Griffiths-Jones S."/>
            <person name="Gross S."/>
            <person name="Guigo R."/>
            <person name="Gustafson E.A."/>
            <person name="Haerty W."/>
            <person name="Hahn M.W."/>
            <person name="Halligan D.L."/>
            <person name="Halpern A.L."/>
            <person name="Halter G.M."/>
            <person name="Han M.V."/>
            <person name="Heger A."/>
            <person name="Hillier L."/>
            <person name="Hinrichs A.S."/>
            <person name="Holmes I."/>
            <person name="Hoskins R.A."/>
            <person name="Hubisz M.J."/>
            <person name="Hultmark D."/>
            <person name="Huntley M.A."/>
            <person name="Jaffe D.B."/>
            <person name="Jagadeeshan S."/>
            <person name="Jeck W.R."/>
            <person name="Johnson J."/>
            <person name="Jones C.D."/>
            <person name="Jordan W.C."/>
            <person name="Karpen G.H."/>
            <person name="Kataoka E."/>
            <person name="Keightley P.D."/>
            <person name="Kheradpour P."/>
            <person name="Kirkness E.F."/>
            <person name="Koerich L.B."/>
            <person name="Kristiansen K."/>
            <person name="Kudrna D."/>
            <person name="Kulathinal R.J."/>
            <person name="Kumar S."/>
            <person name="Kwok R."/>
            <person name="Lander E."/>
            <person name="Langley C.H."/>
            <person name="Lapoint R."/>
            <person name="Lazzaro B.P."/>
            <person name="Lee S.J."/>
            <person name="Levesque L."/>
            <person name="Li R."/>
            <person name="Lin C.F."/>
            <person name="Lin M.F."/>
            <person name="Lindblad-Toh K."/>
            <person name="Llopart A."/>
            <person name="Long M."/>
            <person name="Low L."/>
            <person name="Lozovsky E."/>
            <person name="Lu J."/>
            <person name="Luo M."/>
            <person name="Machado C.A."/>
            <person name="Makalowski W."/>
            <person name="Marzo M."/>
            <person name="Matsuda M."/>
            <person name="Matzkin L."/>
            <person name="McAllister B."/>
            <person name="McBride C.S."/>
            <person name="McKernan B."/>
            <person name="McKernan K."/>
            <person name="Mendez-Lago M."/>
            <person name="Minx P."/>
            <person name="Mollenhauer M.U."/>
            <person name="Montooth K."/>
            <person name="Mount S.M."/>
            <person name="Mu X."/>
            <person name="Myers E."/>
            <person name="Negre B."/>
            <person name="Newfeld S."/>
            <person name="Nielsen R."/>
            <person name="Noor M.A."/>
            <person name="O'Grady P."/>
            <person name="Pachter L."/>
            <person name="Papaceit M."/>
            <person name="Parisi M.J."/>
            <person name="Parisi M."/>
            <person name="Parts L."/>
            <person name="Pedersen J.S."/>
            <person name="Pesole G."/>
            <person name="Phillippy A.M."/>
            <person name="Ponting C.P."/>
            <person name="Pop M."/>
            <person name="Porcelli D."/>
            <person name="Powell J.R."/>
            <person name="Prohaska S."/>
            <person name="Pruitt K."/>
            <person name="Puig M."/>
            <person name="Quesneville H."/>
            <person name="Ram K.R."/>
            <person name="Rand D."/>
            <person name="Rasmussen M.D."/>
            <person name="Reed L.K."/>
            <person name="Reenan R."/>
            <person name="Reily A."/>
            <person name="Remington K.A."/>
            <person name="Rieger T.T."/>
            <person name="Ritchie M.G."/>
            <person name="Robin C."/>
            <person name="Rogers Y.H."/>
            <person name="Rohde C."/>
            <person name="Rozas J."/>
            <person name="Rubenfield M.J."/>
            <person name="Ruiz A."/>
            <person name="Russo S."/>
            <person name="Salzberg S.L."/>
            <person name="Sanchez-Gracia A."/>
            <person name="Saranga D.J."/>
            <person name="Sato H."/>
            <person name="Schaeffer S.W."/>
            <person name="Schatz M.C."/>
            <person name="Schlenke T."/>
            <person name="Schwartz R."/>
            <person name="Segarra C."/>
            <person name="Singh R.S."/>
            <person name="Sirot L."/>
            <person name="Sirota M."/>
            <person name="Sisneros N.B."/>
            <person name="Smith C.D."/>
            <person name="Smith T.F."/>
            <person name="Spieth J."/>
            <person name="Stage D.E."/>
            <person name="Stark A."/>
            <person name="Stephan W."/>
            <person name="Strausberg R.L."/>
            <person name="Strempel S."/>
            <person name="Sturgill D."/>
            <person name="Sutton G."/>
            <person name="Sutton G.G."/>
            <person name="Tao W."/>
            <person name="Teichmann S."/>
            <person name="Tobari Y.N."/>
            <person name="Tomimura Y."/>
            <person name="Tsolas J.M."/>
            <person name="Valente V.L."/>
            <person name="Venter E."/>
            <person name="Venter J.C."/>
            <person name="Vicario S."/>
            <person name="Vieira F.G."/>
            <person name="Vilella A.J."/>
            <person name="Villasante A."/>
            <person name="Walenz B."/>
            <person name="Wang J."/>
            <person name="Wasserman M."/>
            <person name="Watts T."/>
            <person name="Wilson D."/>
            <person name="Wilson R.K."/>
            <person name="Wing R.A."/>
            <person name="Wolfner M.F."/>
            <person name="Wong A."/>
            <person name="Wong G.K."/>
            <person name="Wu C.I."/>
            <person name="Wu G."/>
            <person name="Yamamoto D."/>
            <person name="Yang H.P."/>
            <person name="Yang S.P."/>
            <person name="Yorke J.A."/>
            <person name="Yoshida K."/>
            <person name="Zdobnov E."/>
            <person name="Zhang P."/>
            <person name="Zhang Y."/>
            <person name="Zimin A.V."/>
            <person name="Baldwin J."/>
            <person name="Abdouelleil A."/>
            <person name="Abdulkadir J."/>
            <person name="Abebe A."/>
            <person name="Abera B."/>
            <person name="Abreu J."/>
            <person name="Acer S.C."/>
            <person name="Aftuck L."/>
            <person name="Alexander A."/>
            <person name="An P."/>
            <person name="Anderson E."/>
            <person name="Anderson S."/>
            <person name="Arachi H."/>
            <person name="Azer M."/>
            <person name="Bachantsang P."/>
            <person name="Barry A."/>
            <person name="Bayul T."/>
            <person name="Berlin A."/>
            <person name="Bessette D."/>
            <person name="Bloom T."/>
            <person name="Blye J."/>
            <person name="Boguslavskiy L."/>
            <person name="Bonnet C."/>
            <person name="Boukhgalter B."/>
            <person name="Bourzgui I."/>
            <person name="Brown A."/>
            <person name="Cahill P."/>
            <person name="Channer S."/>
            <person name="Cheshatsang Y."/>
            <person name="Chuda L."/>
            <person name="Citroen M."/>
            <person name="Collymore A."/>
            <person name="Cooke P."/>
            <person name="Costello M."/>
            <person name="D'Aco K."/>
            <person name="Daza R."/>
            <person name="De Haan G."/>
            <person name="DeGray S."/>
            <person name="DeMaso C."/>
            <person name="Dhargay N."/>
            <person name="Dooley K."/>
            <person name="Dooley E."/>
            <person name="Doricent M."/>
            <person name="Dorje P."/>
            <person name="Dorjee K."/>
            <person name="Dupes A."/>
            <person name="Elong R."/>
            <person name="Falk J."/>
            <person name="Farina A."/>
            <person name="Faro S."/>
            <person name="Ferguson D."/>
            <person name="Fisher S."/>
            <person name="Foley C.D."/>
            <person name="Franke A."/>
            <person name="Friedrich D."/>
            <person name="Gadbois L."/>
            <person name="Gearin G."/>
            <person name="Gearin C.R."/>
            <person name="Giannoukos G."/>
            <person name="Goode T."/>
            <person name="Graham J."/>
            <person name="Grandbois E."/>
            <person name="Grewal S."/>
            <person name="Gyaltsen K."/>
            <person name="Hafez N."/>
            <person name="Hagos B."/>
            <person name="Hall J."/>
            <person name="Henson C."/>
            <person name="Hollinger A."/>
            <person name="Honan T."/>
            <person name="Huard M.D."/>
            <person name="Hughes L."/>
            <person name="Hurhula B."/>
            <person name="Husby M.E."/>
            <person name="Kamat A."/>
            <person name="Kanga B."/>
            <person name="Kashin S."/>
            <person name="Khazanovich D."/>
            <person name="Kisner P."/>
            <person name="Lance K."/>
            <person name="Lara M."/>
            <person name="Lee W."/>
            <person name="Lennon N."/>
            <person name="Letendre F."/>
            <person name="LeVine R."/>
            <person name="Lipovsky A."/>
            <person name="Liu X."/>
            <person name="Liu J."/>
            <person name="Liu S."/>
            <person name="Lokyitsang T."/>
            <person name="Lokyitsang Y."/>
            <person name="Lubonja R."/>
            <person name="Lui A."/>
            <person name="MacDonald P."/>
            <person name="Magnisalis V."/>
            <person name="Maru K."/>
            <person name="Matthews C."/>
            <person name="McCusker W."/>
            <person name="McDonough S."/>
            <person name="Mehta T."/>
            <person name="Meldrim J."/>
            <person name="Meneus L."/>
            <person name="Mihai O."/>
            <person name="Mihalev A."/>
            <person name="Mihova T."/>
            <person name="Mittelman R."/>
            <person name="Mlenga V."/>
            <person name="Montmayeur A."/>
            <person name="Mulrain L."/>
            <person name="Navidi A."/>
            <person name="Naylor J."/>
            <person name="Negash T."/>
            <person name="Nguyen T."/>
            <person name="Nguyen N."/>
            <person name="Nicol R."/>
            <person name="Norbu C."/>
            <person name="Norbu N."/>
            <person name="Novod N."/>
            <person name="O'Neill B."/>
            <person name="Osman S."/>
            <person name="Markiewicz E."/>
            <person name="Oyono O.L."/>
            <person name="Patti C."/>
            <person name="Phunkhang P."/>
            <person name="Pierre F."/>
            <person name="Priest M."/>
            <person name="Raghuraman S."/>
            <person name="Rege F."/>
            <person name="Reyes R."/>
            <person name="Rise C."/>
            <person name="Rogov P."/>
            <person name="Ross K."/>
            <person name="Ryan E."/>
            <person name="Settipalli S."/>
            <person name="Shea T."/>
            <person name="Sherpa N."/>
            <person name="Shi L."/>
            <person name="Shih D."/>
            <person name="Sparrow T."/>
            <person name="Spaulding J."/>
            <person name="Stalker J."/>
            <person name="Stange-Thomann N."/>
            <person name="Stavropoulos S."/>
            <person name="Stone C."/>
            <person name="Strader C."/>
            <person name="Tesfaye S."/>
            <person name="Thomson T."/>
            <person name="Thoulutsang Y."/>
            <person name="Thoulutsang D."/>
            <person name="Topham K."/>
            <person name="Topping I."/>
            <person name="Tsamla T."/>
            <person name="Vassiliev H."/>
            <person name="Vo A."/>
            <person name="Wangchuk T."/>
            <person name="Wangdi T."/>
            <person name="Weiand M."/>
            <person name="Wilkinson J."/>
            <person name="Wilson A."/>
            <person name="Yadav S."/>
            <person name="Young G."/>
            <person name="Yu Q."/>
            <person name="Zembek L."/>
            <person name="Zhong D."/>
            <person name="Zimmer A."/>
            <person name="Zwirko Z."/>
            <person name="Jaffe D.B."/>
            <person name="Alvarez P."/>
            <person name="Brockman W."/>
            <person name="Butler J."/>
            <person name="Chin C."/>
            <person name="Gnerre S."/>
            <person name="Grabherr M."/>
            <person name="Kleber M."/>
            <person name="Mauceli E."/>
            <person name="MacCallum I."/>
        </authorList>
    </citation>
    <scope>NUCLEOTIDE SEQUENCE [LARGE SCALE GENOMIC DNA]</scope>
    <source>
        <strain evidence="10">Tucson 15081-1352.22</strain>
    </source>
</reference>
<dbReference type="HOGENOM" id="CLU_002678_94_3_1"/>
<keyword evidence="5" id="KW-0862">Zinc</keyword>
<sequence>MLDQIVKFRSNCLSTHKKLIAVKMKNLQSNILAPESRSKVNIVFDNIEYDTTESSKTCDEQQATTNLGNDIHRYSKASVDVPAKRTPQVKNKRIYKSKEAKTWICEQCGGEFKCSTYLKLHMLRHTGTKKFECDICKRGYYTKNEMERHKILHTNARPYACRFCDKTFRGTSSKTVHERAHTNERPFVCQYCDKTFRSTSL</sequence>
<dbReference type="GO" id="GO:0008270">
    <property type="term" value="F:zinc ion binding"/>
    <property type="evidence" value="ECO:0007669"/>
    <property type="project" value="UniProtKB-KW"/>
</dbReference>
<proteinExistence type="predicted"/>
<dbReference type="OrthoDB" id="6591996at2759"/>
<dbReference type="InterPro" id="IPR013087">
    <property type="entry name" value="Znf_C2H2_type"/>
</dbReference>
<dbReference type="InParanoid" id="B4K568"/>
<dbReference type="eggNOG" id="KOG1721">
    <property type="taxonomic scope" value="Eukaryota"/>
</dbReference>
<dbReference type="GO" id="GO:0005634">
    <property type="term" value="C:nucleus"/>
    <property type="evidence" value="ECO:0007669"/>
    <property type="project" value="UniProtKB-SubCell"/>
</dbReference>
<evidence type="ECO:0000256" key="2">
    <source>
        <dbReference type="ARBA" id="ARBA00022723"/>
    </source>
</evidence>
<gene>
    <name evidence="9" type="primary">Dmoj\GI24615</name>
    <name evidence="9" type="ORF">Dmoj_GI24615</name>
</gene>
<feature type="domain" description="C2H2-type" evidence="8">
    <location>
        <begin position="131"/>
        <end position="158"/>
    </location>
</feature>
<evidence type="ECO:0000256" key="4">
    <source>
        <dbReference type="ARBA" id="ARBA00022771"/>
    </source>
</evidence>
<keyword evidence="2" id="KW-0479">Metal-binding</keyword>
<feature type="domain" description="C2H2-type" evidence="8">
    <location>
        <begin position="159"/>
        <end position="186"/>
    </location>
</feature>
<comment type="subcellular location">
    <subcellularLocation>
        <location evidence="1">Nucleus</location>
    </subcellularLocation>
</comment>
<evidence type="ECO:0000256" key="1">
    <source>
        <dbReference type="ARBA" id="ARBA00004123"/>
    </source>
</evidence>
<dbReference type="PANTHER" id="PTHR24394:SF29">
    <property type="entry name" value="MYONEURIN"/>
    <property type="match status" value="1"/>
</dbReference>
<evidence type="ECO:0000256" key="7">
    <source>
        <dbReference type="PROSITE-ProRule" id="PRU00042"/>
    </source>
</evidence>
<keyword evidence="3" id="KW-0677">Repeat</keyword>
<evidence type="ECO:0000256" key="3">
    <source>
        <dbReference type="ARBA" id="ARBA00022737"/>
    </source>
</evidence>
<evidence type="ECO:0000313" key="9">
    <source>
        <dbReference type="EMBL" id="EDW15068.2"/>
    </source>
</evidence>
<protein>
    <recommendedName>
        <fullName evidence="8">C2H2-type domain-containing protein</fullName>
    </recommendedName>
</protein>
<keyword evidence="4 7" id="KW-0863">Zinc-finger</keyword>
<dbReference type="SUPFAM" id="SSF57667">
    <property type="entry name" value="beta-beta-alpha zinc fingers"/>
    <property type="match status" value="2"/>
</dbReference>
<accession>B4K568</accession>
<dbReference type="GO" id="GO:0000981">
    <property type="term" value="F:DNA-binding transcription factor activity, RNA polymerase II-specific"/>
    <property type="evidence" value="ECO:0007669"/>
    <property type="project" value="TreeGrafter"/>
</dbReference>
<dbReference type="AlphaFoldDB" id="B4K568"/>
<dbReference type="SMART" id="SM00355">
    <property type="entry name" value="ZnF_C2H2"/>
    <property type="match status" value="3"/>
</dbReference>
<dbReference type="EMBL" id="CH933806">
    <property type="protein sequence ID" value="EDW15068.2"/>
    <property type="molecule type" value="Genomic_DNA"/>
</dbReference>
<name>B4K568_DROMO</name>
<dbReference type="KEGG" id="dmo:Dmoj_GI24615"/>
<dbReference type="SMR" id="B4K568"/>
<evidence type="ECO:0000259" key="8">
    <source>
        <dbReference type="PROSITE" id="PS50157"/>
    </source>
</evidence>
<evidence type="ECO:0000256" key="5">
    <source>
        <dbReference type="ARBA" id="ARBA00022833"/>
    </source>
</evidence>
<dbReference type="InterPro" id="IPR036236">
    <property type="entry name" value="Znf_C2H2_sf"/>
</dbReference>